<dbReference type="InterPro" id="IPR029058">
    <property type="entry name" value="AB_hydrolase_fold"/>
</dbReference>
<accession>A0ABW8RH54</accession>
<keyword evidence="2" id="KW-0378">Hydrolase</keyword>
<reference evidence="2 3" key="1">
    <citation type="submission" date="2024-11" db="EMBL/GenBank/DDBJ databases">
        <authorList>
            <person name="Lucas J.A."/>
        </authorList>
    </citation>
    <scope>NUCLEOTIDE SEQUENCE [LARGE SCALE GENOMIC DNA]</scope>
    <source>
        <strain evidence="2 3">Z 5.4</strain>
    </source>
</reference>
<dbReference type="Proteomes" id="UP001623041">
    <property type="component" value="Unassembled WGS sequence"/>
</dbReference>
<dbReference type="GO" id="GO:0016787">
    <property type="term" value="F:hydrolase activity"/>
    <property type="evidence" value="ECO:0007669"/>
    <property type="project" value="UniProtKB-KW"/>
</dbReference>
<dbReference type="PANTHER" id="PTHR43265">
    <property type="entry name" value="ESTERASE ESTD"/>
    <property type="match status" value="1"/>
</dbReference>
<protein>
    <submittedName>
        <fullName evidence="2">Alpha/beta hydrolase</fullName>
    </submittedName>
</protein>
<dbReference type="RefSeq" id="WP_406581393.1">
    <property type="nucleotide sequence ID" value="NZ_JBJHQH010000011.1"/>
</dbReference>
<feature type="domain" description="Serine aminopeptidase S33" evidence="1">
    <location>
        <begin position="55"/>
        <end position="273"/>
    </location>
</feature>
<organism evidence="2 3">
    <name type="scientific">Bacillus salipaludis</name>
    <dbReference type="NCBI Taxonomy" id="2547811"/>
    <lineage>
        <taxon>Bacteria</taxon>
        <taxon>Bacillati</taxon>
        <taxon>Bacillota</taxon>
        <taxon>Bacilli</taxon>
        <taxon>Bacillales</taxon>
        <taxon>Bacillaceae</taxon>
        <taxon>Bacillus</taxon>
    </lineage>
</organism>
<evidence type="ECO:0000313" key="3">
    <source>
        <dbReference type="Proteomes" id="UP001623041"/>
    </source>
</evidence>
<dbReference type="SUPFAM" id="SSF53474">
    <property type="entry name" value="alpha/beta-Hydrolases"/>
    <property type="match status" value="1"/>
</dbReference>
<proteinExistence type="predicted"/>
<evidence type="ECO:0000259" key="1">
    <source>
        <dbReference type="Pfam" id="PF12146"/>
    </source>
</evidence>
<keyword evidence="3" id="KW-1185">Reference proteome</keyword>
<dbReference type="PANTHER" id="PTHR43265:SF1">
    <property type="entry name" value="ESTERASE ESTD"/>
    <property type="match status" value="1"/>
</dbReference>
<dbReference type="Gene3D" id="3.40.50.1820">
    <property type="entry name" value="alpha/beta hydrolase"/>
    <property type="match status" value="1"/>
</dbReference>
<comment type="caution">
    <text evidence="2">The sequence shown here is derived from an EMBL/GenBank/DDBJ whole genome shotgun (WGS) entry which is preliminary data.</text>
</comment>
<sequence length="325" mass="36258">MKSMEKEVTIQGKVALRGTLSQPEARAEKLPAILIIPGTGKLDRNGKVNEKLDVKLYRQLAEFFTSIGFINLRYDKRGVAASDGDFLSTGLWDLVDDAQASVQYLKNLPEVNPEKVIVLGHSEGSTIGTALAAREELGGLILLSGAVERLSEALKRQREIATQDILNAKGFQGFLLRLLGTHNKVEKQAQKYIDKVVNSSEDVIKVNFVKTNAKWLREHLAYNQREDLVKVTCPVLAITGALDVQANPEVLRDLPLYVKGDLQYQIVENMAHSCKLVTYTSTMFTMKKDIIAEGNLPIHSELVQLLENWLQSHFATNFSEEKIIL</sequence>
<dbReference type="EMBL" id="JBJHQH010000011">
    <property type="protein sequence ID" value="MFK9092824.1"/>
    <property type="molecule type" value="Genomic_DNA"/>
</dbReference>
<name>A0ABW8RH54_9BACI</name>
<dbReference type="InterPro" id="IPR022742">
    <property type="entry name" value="Hydrolase_4"/>
</dbReference>
<gene>
    <name evidence="2" type="ORF">ACJEBI_15225</name>
</gene>
<dbReference type="Pfam" id="PF12146">
    <property type="entry name" value="Hydrolase_4"/>
    <property type="match status" value="1"/>
</dbReference>
<dbReference type="InterPro" id="IPR053145">
    <property type="entry name" value="AB_hydrolase_Est10"/>
</dbReference>
<evidence type="ECO:0000313" key="2">
    <source>
        <dbReference type="EMBL" id="MFK9092824.1"/>
    </source>
</evidence>